<evidence type="ECO:0000313" key="3">
    <source>
        <dbReference type="Proteomes" id="UP000244855"/>
    </source>
</evidence>
<gene>
    <name evidence="2" type="ORF">DM02DRAFT_636321</name>
</gene>
<protein>
    <submittedName>
        <fullName evidence="2">Uncharacterized protein</fullName>
    </submittedName>
</protein>
<organism evidence="2 3">
    <name type="scientific">Periconia macrospinosa</name>
    <dbReference type="NCBI Taxonomy" id="97972"/>
    <lineage>
        <taxon>Eukaryota</taxon>
        <taxon>Fungi</taxon>
        <taxon>Dikarya</taxon>
        <taxon>Ascomycota</taxon>
        <taxon>Pezizomycotina</taxon>
        <taxon>Dothideomycetes</taxon>
        <taxon>Pleosporomycetidae</taxon>
        <taxon>Pleosporales</taxon>
        <taxon>Massarineae</taxon>
        <taxon>Periconiaceae</taxon>
        <taxon>Periconia</taxon>
    </lineage>
</organism>
<feature type="compositionally biased region" description="Basic residues" evidence="1">
    <location>
        <begin position="182"/>
        <end position="191"/>
    </location>
</feature>
<evidence type="ECO:0000256" key="1">
    <source>
        <dbReference type="SAM" id="MobiDB-lite"/>
    </source>
</evidence>
<dbReference type="EMBL" id="KZ805949">
    <property type="protein sequence ID" value="PVH91135.1"/>
    <property type="molecule type" value="Genomic_DNA"/>
</dbReference>
<reference evidence="2 3" key="1">
    <citation type="journal article" date="2018" name="Sci. Rep.">
        <title>Comparative genomics provides insights into the lifestyle and reveals functional heterogeneity of dark septate endophytic fungi.</title>
        <authorList>
            <person name="Knapp D.G."/>
            <person name="Nemeth J.B."/>
            <person name="Barry K."/>
            <person name="Hainaut M."/>
            <person name="Henrissat B."/>
            <person name="Johnson J."/>
            <person name="Kuo A."/>
            <person name="Lim J.H.P."/>
            <person name="Lipzen A."/>
            <person name="Nolan M."/>
            <person name="Ohm R.A."/>
            <person name="Tamas L."/>
            <person name="Grigoriev I.V."/>
            <person name="Spatafora J.W."/>
            <person name="Nagy L.G."/>
            <person name="Kovacs G.M."/>
        </authorList>
    </citation>
    <scope>NUCLEOTIDE SEQUENCE [LARGE SCALE GENOMIC DNA]</scope>
    <source>
        <strain evidence="2 3">DSE2036</strain>
    </source>
</reference>
<feature type="region of interest" description="Disordered" evidence="1">
    <location>
        <begin position="1"/>
        <end position="25"/>
    </location>
</feature>
<sequence>MPDQTSTPPTGINSGSPSARMDDHWELFNAPRFEFHDVLSGTTTRDQPNRSDSPDPTTGPDSGRLVNVNGDYQVRNDRINDELENQSGGLILSNYLPSAPVGYWDQSLWHGTSENALDAVVGGPISMEEVSPNGYELSNNTPSAHVNERFAGTPNGDTHVPDRNHGNEQHGASRGRNNAERTRRRGVHHGRVAPSERMTPEATAEFWRGISDNEREDDNGDASGDTDGSMNRDATGNDNVSRAAPHG</sequence>
<accession>A0A2V1CZJ7</accession>
<feature type="compositionally biased region" description="Polar residues" evidence="1">
    <location>
        <begin position="1"/>
        <end position="17"/>
    </location>
</feature>
<dbReference type="Proteomes" id="UP000244855">
    <property type="component" value="Unassembled WGS sequence"/>
</dbReference>
<proteinExistence type="predicted"/>
<feature type="compositionally biased region" description="Polar residues" evidence="1">
    <location>
        <begin position="226"/>
        <end position="240"/>
    </location>
</feature>
<feature type="region of interest" description="Disordered" evidence="1">
    <location>
        <begin position="37"/>
        <end position="67"/>
    </location>
</feature>
<evidence type="ECO:0000313" key="2">
    <source>
        <dbReference type="EMBL" id="PVH91135.1"/>
    </source>
</evidence>
<feature type="compositionally biased region" description="Basic and acidic residues" evidence="1">
    <location>
        <begin position="159"/>
        <end position="168"/>
    </location>
</feature>
<feature type="region of interest" description="Disordered" evidence="1">
    <location>
        <begin position="151"/>
        <end position="247"/>
    </location>
</feature>
<dbReference type="AlphaFoldDB" id="A0A2V1CZJ7"/>
<name>A0A2V1CZJ7_9PLEO</name>
<keyword evidence="3" id="KW-1185">Reference proteome</keyword>